<dbReference type="Proteomes" id="UP001060215">
    <property type="component" value="Chromosome 11"/>
</dbReference>
<organism evidence="1 2">
    <name type="scientific">Camellia lanceoleosa</name>
    <dbReference type="NCBI Taxonomy" id="1840588"/>
    <lineage>
        <taxon>Eukaryota</taxon>
        <taxon>Viridiplantae</taxon>
        <taxon>Streptophyta</taxon>
        <taxon>Embryophyta</taxon>
        <taxon>Tracheophyta</taxon>
        <taxon>Spermatophyta</taxon>
        <taxon>Magnoliopsida</taxon>
        <taxon>eudicotyledons</taxon>
        <taxon>Gunneridae</taxon>
        <taxon>Pentapetalae</taxon>
        <taxon>asterids</taxon>
        <taxon>Ericales</taxon>
        <taxon>Theaceae</taxon>
        <taxon>Camellia</taxon>
    </lineage>
</organism>
<name>A0ACC0F510_9ERIC</name>
<sequence>MSQSRDTSILFNITLEHVLPLPPRAHLARTSVKTATDKEGKRIKKEQEEEKGKQVSKAENASSSTPLEETTTETEGSDKGNVDLLPINKLTTCDDDDVIPQSTPG</sequence>
<evidence type="ECO:0000313" key="2">
    <source>
        <dbReference type="Proteomes" id="UP001060215"/>
    </source>
</evidence>
<reference evidence="1 2" key="1">
    <citation type="journal article" date="2022" name="Plant J.">
        <title>Chromosome-level genome of Camellia lanceoleosa provides a valuable resource for understanding genome evolution and self-incompatibility.</title>
        <authorList>
            <person name="Gong W."/>
            <person name="Xiao S."/>
            <person name="Wang L."/>
            <person name="Liao Z."/>
            <person name="Chang Y."/>
            <person name="Mo W."/>
            <person name="Hu G."/>
            <person name="Li W."/>
            <person name="Zhao G."/>
            <person name="Zhu H."/>
            <person name="Hu X."/>
            <person name="Ji K."/>
            <person name="Xiang X."/>
            <person name="Song Q."/>
            <person name="Yuan D."/>
            <person name="Jin S."/>
            <person name="Zhang L."/>
        </authorList>
    </citation>
    <scope>NUCLEOTIDE SEQUENCE [LARGE SCALE GENOMIC DNA]</scope>
    <source>
        <strain evidence="1">SQ_2022a</strain>
    </source>
</reference>
<evidence type="ECO:0000313" key="1">
    <source>
        <dbReference type="EMBL" id="KAI7983359.1"/>
    </source>
</evidence>
<comment type="caution">
    <text evidence="1">The sequence shown here is derived from an EMBL/GenBank/DDBJ whole genome shotgun (WGS) entry which is preliminary data.</text>
</comment>
<gene>
    <name evidence="1" type="ORF">LOK49_LG15G00869</name>
</gene>
<dbReference type="EMBL" id="CM045768">
    <property type="protein sequence ID" value="KAI7983359.1"/>
    <property type="molecule type" value="Genomic_DNA"/>
</dbReference>
<keyword evidence="2" id="KW-1185">Reference proteome</keyword>
<accession>A0ACC0F510</accession>
<proteinExistence type="predicted"/>
<protein>
    <submittedName>
        <fullName evidence="1">Uncharacterized protein</fullName>
    </submittedName>
</protein>